<dbReference type="SUPFAM" id="SSF141523">
    <property type="entry name" value="L,D-transpeptidase catalytic domain-like"/>
    <property type="match status" value="1"/>
</dbReference>
<dbReference type="GO" id="GO:0018104">
    <property type="term" value="P:peptidoglycan-protein cross-linking"/>
    <property type="evidence" value="ECO:0007669"/>
    <property type="project" value="TreeGrafter"/>
</dbReference>
<evidence type="ECO:0000256" key="5">
    <source>
        <dbReference type="ARBA" id="ARBA00022960"/>
    </source>
</evidence>
<keyword evidence="3" id="KW-0808">Transferase</keyword>
<dbReference type="InterPro" id="IPR050979">
    <property type="entry name" value="LD-transpeptidase"/>
</dbReference>
<dbReference type="GO" id="GO:0071972">
    <property type="term" value="F:peptidoglycan L,D-transpeptidase activity"/>
    <property type="evidence" value="ECO:0007669"/>
    <property type="project" value="TreeGrafter"/>
</dbReference>
<dbReference type="PANTHER" id="PTHR30582:SF2">
    <property type="entry name" value="L,D-TRANSPEPTIDASE YCIB-RELATED"/>
    <property type="match status" value="1"/>
</dbReference>
<evidence type="ECO:0000256" key="1">
    <source>
        <dbReference type="ARBA" id="ARBA00004752"/>
    </source>
</evidence>
<dbReference type="InterPro" id="IPR041280">
    <property type="entry name" value="Big_10"/>
</dbReference>
<protein>
    <submittedName>
        <fullName evidence="17">Lipoprotein-anchoring transpeptidase ErfK/SrfK</fullName>
    </submittedName>
</protein>
<evidence type="ECO:0000256" key="14">
    <source>
        <dbReference type="SAM" id="MobiDB-lite"/>
    </source>
</evidence>
<feature type="signal peptide" evidence="15">
    <location>
        <begin position="1"/>
        <end position="21"/>
    </location>
</feature>
<feature type="domain" description="L,D-TPase catalytic" evidence="16">
    <location>
        <begin position="232"/>
        <end position="357"/>
    </location>
</feature>
<keyword evidence="5 13" id="KW-0133">Cell shape</keyword>
<proteinExistence type="predicted"/>
<reference evidence="17" key="1">
    <citation type="submission" date="2020-11" db="EMBL/GenBank/DDBJ databases">
        <title>Sequencing the genomes of 1000 actinobacteria strains.</title>
        <authorList>
            <person name="Klenk H.-P."/>
        </authorList>
    </citation>
    <scope>NUCLEOTIDE SEQUENCE</scope>
    <source>
        <strain evidence="17">DSM 45356</strain>
    </source>
</reference>
<accession>A0A8J7H097</accession>
<dbReference type="Gene3D" id="2.40.440.10">
    <property type="entry name" value="L,D-transpeptidase catalytic domain-like"/>
    <property type="match status" value="1"/>
</dbReference>
<evidence type="ECO:0000256" key="15">
    <source>
        <dbReference type="SAM" id="SignalP"/>
    </source>
</evidence>
<keyword evidence="11 13" id="KW-0961">Cell wall biogenesis/degradation</keyword>
<dbReference type="PANTHER" id="PTHR30582">
    <property type="entry name" value="L,D-TRANSPEPTIDASE"/>
    <property type="match status" value="1"/>
</dbReference>
<keyword evidence="2" id="KW-1003">Cell membrane</keyword>
<name>A0A8J7H097_9ACTN</name>
<evidence type="ECO:0000256" key="12">
    <source>
        <dbReference type="ARBA" id="ARBA00060592"/>
    </source>
</evidence>
<dbReference type="GO" id="GO:0008360">
    <property type="term" value="P:regulation of cell shape"/>
    <property type="evidence" value="ECO:0007669"/>
    <property type="project" value="UniProtKB-UniRule"/>
</dbReference>
<gene>
    <name evidence="17" type="ORF">IW245_007960</name>
</gene>
<evidence type="ECO:0000256" key="7">
    <source>
        <dbReference type="ARBA" id="ARBA00023136"/>
    </source>
</evidence>
<feature type="region of interest" description="Disordered" evidence="14">
    <location>
        <begin position="381"/>
        <end position="400"/>
    </location>
</feature>
<dbReference type="UniPathway" id="UPA00219"/>
<keyword evidence="9 17" id="KW-0449">Lipoprotein</keyword>
<comment type="caution">
    <text evidence="17">The sequence shown here is derived from an EMBL/GenBank/DDBJ whole genome shotgun (WGS) entry which is preliminary data.</text>
</comment>
<dbReference type="PROSITE" id="PS52029">
    <property type="entry name" value="LD_TPASE"/>
    <property type="match status" value="1"/>
</dbReference>
<dbReference type="EMBL" id="JADOUF010000001">
    <property type="protein sequence ID" value="MBG6141766.1"/>
    <property type="molecule type" value="Genomic_DNA"/>
</dbReference>
<dbReference type="Pfam" id="PF17964">
    <property type="entry name" value="Big_10"/>
    <property type="match status" value="1"/>
</dbReference>
<dbReference type="Pfam" id="PF03734">
    <property type="entry name" value="YkuD"/>
    <property type="match status" value="1"/>
</dbReference>
<evidence type="ECO:0000259" key="16">
    <source>
        <dbReference type="PROSITE" id="PS52029"/>
    </source>
</evidence>
<evidence type="ECO:0000256" key="2">
    <source>
        <dbReference type="ARBA" id="ARBA00022475"/>
    </source>
</evidence>
<dbReference type="CDD" id="cd16913">
    <property type="entry name" value="YkuD_like"/>
    <property type="match status" value="1"/>
</dbReference>
<keyword evidence="8" id="KW-0564">Palmitate</keyword>
<evidence type="ECO:0000256" key="3">
    <source>
        <dbReference type="ARBA" id="ARBA00022679"/>
    </source>
</evidence>
<dbReference type="GO" id="GO:0005576">
    <property type="term" value="C:extracellular region"/>
    <property type="evidence" value="ECO:0007669"/>
    <property type="project" value="TreeGrafter"/>
</dbReference>
<feature type="active site" description="Proton donor/acceptor" evidence="13">
    <location>
        <position position="315"/>
    </location>
</feature>
<dbReference type="Gene3D" id="2.60.40.3710">
    <property type="match status" value="1"/>
</dbReference>
<evidence type="ECO:0000256" key="13">
    <source>
        <dbReference type="PROSITE-ProRule" id="PRU01373"/>
    </source>
</evidence>
<comment type="pathway">
    <text evidence="12">Glycan biosynthesis.</text>
</comment>
<dbReference type="PROSITE" id="PS51257">
    <property type="entry name" value="PROKAR_LIPOPROTEIN"/>
    <property type="match status" value="1"/>
</dbReference>
<feature type="active site" description="Nucleophile" evidence="13">
    <location>
        <position position="333"/>
    </location>
</feature>
<sequence length="400" mass="41855">MAKGMILGLVLVLGGCTAPQAHYVAAPSPAPPAAPVTAAVTSPAPGETGVSTALEIRTTVTGTSAAVVTLTGPGGPVAGEPYPDGASWIPAAQLAYATSYTATVTATGADGRRTAASSTFTTMAAPGRTAGSGLYPPDGETVGVGMPVVVELGRDVADDRREAVQRRLSVRSDPPQVGGWHWFSAHEVHYRPQAPWRTGTRIDVRLGIGGLDMGGWYGEADRSGTVTVGPDQRLVVDNGTKQMTVTRDGAVLRTIPVSLGKPSMPSSSGNLVVMEKAESMVFDSSTFGVPVNSPDGYRTTVYWDLRLTWGGEFVHAAPWSVGDQGERNVSHGCVNMSTENATWLFHLAQRGDMVTVAGTEAHVGTGDGWTDWELGFDQYQQVGPSPRPGLADAVQEARQR</sequence>
<dbReference type="GO" id="GO:0016746">
    <property type="term" value="F:acyltransferase activity"/>
    <property type="evidence" value="ECO:0007669"/>
    <property type="project" value="UniProtKB-KW"/>
</dbReference>
<comment type="pathway">
    <text evidence="1 13">Cell wall biogenesis; peptidoglycan biosynthesis.</text>
</comment>
<evidence type="ECO:0000313" key="18">
    <source>
        <dbReference type="Proteomes" id="UP000622552"/>
    </source>
</evidence>
<organism evidence="17 18">
    <name type="scientific">Longispora fulva</name>
    <dbReference type="NCBI Taxonomy" id="619741"/>
    <lineage>
        <taxon>Bacteria</taxon>
        <taxon>Bacillati</taxon>
        <taxon>Actinomycetota</taxon>
        <taxon>Actinomycetes</taxon>
        <taxon>Micromonosporales</taxon>
        <taxon>Micromonosporaceae</taxon>
        <taxon>Longispora</taxon>
    </lineage>
</organism>
<dbReference type="InterPro" id="IPR005490">
    <property type="entry name" value="LD_TPept_cat_dom"/>
</dbReference>
<dbReference type="Proteomes" id="UP000622552">
    <property type="component" value="Unassembled WGS sequence"/>
</dbReference>
<keyword evidence="4 15" id="KW-0732">Signal</keyword>
<evidence type="ECO:0000256" key="11">
    <source>
        <dbReference type="ARBA" id="ARBA00023316"/>
    </source>
</evidence>
<keyword evidence="18" id="KW-1185">Reference proteome</keyword>
<evidence type="ECO:0000256" key="10">
    <source>
        <dbReference type="ARBA" id="ARBA00023315"/>
    </source>
</evidence>
<dbReference type="Gene3D" id="2.60.40.3780">
    <property type="match status" value="1"/>
</dbReference>
<dbReference type="RefSeq" id="WP_197008145.1">
    <property type="nucleotide sequence ID" value="NZ_BONS01000013.1"/>
</dbReference>
<evidence type="ECO:0000256" key="9">
    <source>
        <dbReference type="ARBA" id="ARBA00023288"/>
    </source>
</evidence>
<dbReference type="InterPro" id="IPR038063">
    <property type="entry name" value="Transpep_catalytic_dom"/>
</dbReference>
<dbReference type="FunFam" id="2.40.440.10:FF:000005">
    <property type="entry name" value="L,D-transpeptidase 2"/>
    <property type="match status" value="1"/>
</dbReference>
<evidence type="ECO:0000256" key="8">
    <source>
        <dbReference type="ARBA" id="ARBA00023139"/>
    </source>
</evidence>
<keyword evidence="6 13" id="KW-0573">Peptidoglycan synthesis</keyword>
<keyword evidence="7" id="KW-0472">Membrane</keyword>
<dbReference type="GO" id="GO:0071555">
    <property type="term" value="P:cell wall organization"/>
    <property type="evidence" value="ECO:0007669"/>
    <property type="project" value="UniProtKB-UniRule"/>
</dbReference>
<evidence type="ECO:0000256" key="6">
    <source>
        <dbReference type="ARBA" id="ARBA00022984"/>
    </source>
</evidence>
<keyword evidence="10" id="KW-0012">Acyltransferase</keyword>
<feature type="chain" id="PRO_5038645380" evidence="15">
    <location>
        <begin position="22"/>
        <end position="400"/>
    </location>
</feature>
<evidence type="ECO:0000256" key="4">
    <source>
        <dbReference type="ARBA" id="ARBA00022729"/>
    </source>
</evidence>
<evidence type="ECO:0000313" key="17">
    <source>
        <dbReference type="EMBL" id="MBG6141766.1"/>
    </source>
</evidence>
<dbReference type="AlphaFoldDB" id="A0A8J7H097"/>